<keyword evidence="1" id="KW-1133">Transmembrane helix</keyword>
<feature type="transmembrane region" description="Helical" evidence="1">
    <location>
        <begin position="134"/>
        <end position="154"/>
    </location>
</feature>
<evidence type="ECO:0000313" key="3">
    <source>
        <dbReference type="Proteomes" id="UP000708208"/>
    </source>
</evidence>
<keyword evidence="1" id="KW-0472">Membrane</keyword>
<accession>A0A8J2JH46</accession>
<name>A0A8J2JH46_9HEXA</name>
<proteinExistence type="predicted"/>
<feature type="transmembrane region" description="Helical" evidence="1">
    <location>
        <begin position="103"/>
        <end position="122"/>
    </location>
</feature>
<evidence type="ECO:0000313" key="2">
    <source>
        <dbReference type="EMBL" id="CAG7719621.1"/>
    </source>
</evidence>
<reference evidence="2" key="1">
    <citation type="submission" date="2021-06" db="EMBL/GenBank/DDBJ databases">
        <authorList>
            <person name="Hodson N. C."/>
            <person name="Mongue J. A."/>
            <person name="Jaron S. K."/>
        </authorList>
    </citation>
    <scope>NUCLEOTIDE SEQUENCE</scope>
</reference>
<feature type="transmembrane region" description="Helical" evidence="1">
    <location>
        <begin position="26"/>
        <end position="49"/>
    </location>
</feature>
<dbReference type="Proteomes" id="UP000708208">
    <property type="component" value="Unassembled WGS sequence"/>
</dbReference>
<protein>
    <submittedName>
        <fullName evidence="2">Uncharacterized protein</fullName>
    </submittedName>
</protein>
<keyword evidence="1" id="KW-0812">Transmembrane</keyword>
<dbReference type="AlphaFoldDB" id="A0A8J2JH46"/>
<feature type="transmembrane region" description="Helical" evidence="1">
    <location>
        <begin position="61"/>
        <end position="83"/>
    </location>
</feature>
<dbReference type="EMBL" id="CAJVCH010062971">
    <property type="protein sequence ID" value="CAG7719621.1"/>
    <property type="molecule type" value="Genomic_DNA"/>
</dbReference>
<keyword evidence="3" id="KW-1185">Reference proteome</keyword>
<comment type="caution">
    <text evidence="2">The sequence shown here is derived from an EMBL/GenBank/DDBJ whole genome shotgun (WGS) entry which is preliminary data.</text>
</comment>
<gene>
    <name evidence="2" type="ORF">AFUS01_LOCUS8937</name>
</gene>
<sequence>MESGLSTDMNLNLIPKKASFQNNFCIYRGIPVLTLVNAILLVIPASFLLQDAWQGMGEDPGIRTYLFVNIIATTSIAIVVAVFQTMISTVIVMHQSYDMSGWYTSHIVISALLAVTSIFAFCNDIHKTFTGFTFTYTCILDSVFSLGLSILLMLPE</sequence>
<organism evidence="2 3">
    <name type="scientific">Allacma fusca</name>
    <dbReference type="NCBI Taxonomy" id="39272"/>
    <lineage>
        <taxon>Eukaryota</taxon>
        <taxon>Metazoa</taxon>
        <taxon>Ecdysozoa</taxon>
        <taxon>Arthropoda</taxon>
        <taxon>Hexapoda</taxon>
        <taxon>Collembola</taxon>
        <taxon>Symphypleona</taxon>
        <taxon>Sminthuridae</taxon>
        <taxon>Allacma</taxon>
    </lineage>
</organism>
<evidence type="ECO:0000256" key="1">
    <source>
        <dbReference type="SAM" id="Phobius"/>
    </source>
</evidence>